<keyword evidence="1" id="KW-0472">Membrane</keyword>
<dbReference type="AlphaFoldDB" id="A0A7V8J5N2"/>
<protein>
    <recommendedName>
        <fullName evidence="4">NfeD-like C-terminal domain-containing protein</fullName>
    </recommendedName>
</protein>
<evidence type="ECO:0000313" key="3">
    <source>
        <dbReference type="Proteomes" id="UP000442695"/>
    </source>
</evidence>
<dbReference type="EMBL" id="WOWR01000005">
    <property type="protein sequence ID" value="KAF0255767.1"/>
    <property type="molecule type" value="Genomic_DNA"/>
</dbReference>
<dbReference type="Proteomes" id="UP000442695">
    <property type="component" value="Unassembled WGS sequence"/>
</dbReference>
<organism evidence="2 3">
    <name type="scientific">Pseudomonas putida</name>
    <name type="common">Arthrobacter siderocapsulatus</name>
    <dbReference type="NCBI Taxonomy" id="303"/>
    <lineage>
        <taxon>Bacteria</taxon>
        <taxon>Pseudomonadati</taxon>
        <taxon>Pseudomonadota</taxon>
        <taxon>Gammaproteobacteria</taxon>
        <taxon>Pseudomonadales</taxon>
        <taxon>Pseudomonadaceae</taxon>
        <taxon>Pseudomonas</taxon>
    </lineage>
</organism>
<dbReference type="RefSeq" id="WP_156858661.1">
    <property type="nucleotide sequence ID" value="NZ_WOWR01000005.1"/>
</dbReference>
<proteinExistence type="predicted"/>
<keyword evidence="1" id="KW-1133">Transmembrane helix</keyword>
<feature type="transmembrane region" description="Helical" evidence="1">
    <location>
        <begin position="54"/>
        <end position="72"/>
    </location>
</feature>
<evidence type="ECO:0000313" key="2">
    <source>
        <dbReference type="EMBL" id="KAF0255767.1"/>
    </source>
</evidence>
<accession>A0A7V8J5N2</accession>
<evidence type="ECO:0008006" key="4">
    <source>
        <dbReference type="Google" id="ProtNLM"/>
    </source>
</evidence>
<feature type="transmembrane region" description="Helical" evidence="1">
    <location>
        <begin position="6"/>
        <end position="25"/>
    </location>
</feature>
<comment type="caution">
    <text evidence="2">The sequence shown here is derived from an EMBL/GenBank/DDBJ whole genome shotgun (WGS) entry which is preliminary data.</text>
</comment>
<gene>
    <name evidence="2" type="ORF">GN299_06660</name>
</gene>
<keyword evidence="1" id="KW-0812">Transmembrane</keyword>
<evidence type="ECO:0000256" key="1">
    <source>
        <dbReference type="SAM" id="Phobius"/>
    </source>
</evidence>
<name>A0A7V8J5N2_PSEPU</name>
<sequence length="151" mass="16205">MTDNNWLSLMLLVVGASLILIEAFAFTLKLLVLGITACLMALACYLWEIPVWGLVAFGIVGLIAQIILARRFPRAIGIPASAVVGAAGFISGVNVRDGITYAVISFSTPIGGFEQWNIKQTGPLMNQRRARVLKVNDDSTVTVELEGEAAQ</sequence>
<reference evidence="2 3" key="1">
    <citation type="submission" date="2019-12" db="EMBL/GenBank/DDBJ databases">
        <authorList>
            <person name="Woiski C."/>
        </authorList>
    </citation>
    <scope>NUCLEOTIDE SEQUENCE [LARGE SCALE GENOMIC DNA]</scope>
    <source>
        <strain evidence="2 3">BOE100</strain>
    </source>
</reference>